<dbReference type="InterPro" id="IPR014044">
    <property type="entry name" value="CAP_dom"/>
</dbReference>
<dbReference type="CDD" id="cd05379">
    <property type="entry name" value="CAP_bacterial"/>
    <property type="match status" value="1"/>
</dbReference>
<feature type="compositionally biased region" description="Basic and acidic residues" evidence="1">
    <location>
        <begin position="238"/>
        <end position="254"/>
    </location>
</feature>
<feature type="compositionally biased region" description="Low complexity" evidence="1">
    <location>
        <begin position="218"/>
        <end position="237"/>
    </location>
</feature>
<feature type="compositionally biased region" description="Polar residues" evidence="1">
    <location>
        <begin position="186"/>
        <end position="196"/>
    </location>
</feature>
<feature type="compositionally biased region" description="Basic residues" evidence="1">
    <location>
        <begin position="128"/>
        <end position="138"/>
    </location>
</feature>
<dbReference type="KEGG" id="saqu:EJC51_34155"/>
<dbReference type="SUPFAM" id="SSF55797">
    <property type="entry name" value="PR-1-like"/>
    <property type="match status" value="1"/>
</dbReference>
<protein>
    <submittedName>
        <fullName evidence="4">CAP domain-containing protein</fullName>
    </submittedName>
</protein>
<keyword evidence="5" id="KW-1185">Reference proteome</keyword>
<accession>A0A3S9I8T9</accession>
<gene>
    <name evidence="4" type="ORF">EJC51_34155</name>
</gene>
<keyword evidence="2" id="KW-0812">Transmembrane</keyword>
<dbReference type="EMBL" id="CP034463">
    <property type="protein sequence ID" value="AZP20672.1"/>
    <property type="molecule type" value="Genomic_DNA"/>
</dbReference>
<evidence type="ECO:0000313" key="4">
    <source>
        <dbReference type="EMBL" id="AZP20672.1"/>
    </source>
</evidence>
<keyword evidence="2" id="KW-0472">Membrane</keyword>
<proteinExistence type="predicted"/>
<feature type="domain" description="SCP" evidence="3">
    <location>
        <begin position="283"/>
        <end position="397"/>
    </location>
</feature>
<feature type="region of interest" description="Disordered" evidence="1">
    <location>
        <begin position="1"/>
        <end position="37"/>
    </location>
</feature>
<dbReference type="AlphaFoldDB" id="A0A3S9I8T9"/>
<reference evidence="4 5" key="1">
    <citation type="submission" date="2018-12" db="EMBL/GenBank/DDBJ databases">
        <authorList>
            <person name="Li K."/>
        </authorList>
    </citation>
    <scope>NUCLEOTIDE SEQUENCE [LARGE SCALE GENOMIC DNA]</scope>
    <source>
        <strain evidence="5">CR22</strain>
    </source>
</reference>
<keyword evidence="2" id="KW-1133">Transmembrane helix</keyword>
<dbReference type="RefSeq" id="WP_126274577.1">
    <property type="nucleotide sequence ID" value="NZ_CP034463.1"/>
</dbReference>
<dbReference type="PANTHER" id="PTHR31157:SF1">
    <property type="entry name" value="SCP DOMAIN-CONTAINING PROTEIN"/>
    <property type="match status" value="1"/>
</dbReference>
<dbReference type="Proteomes" id="UP000280197">
    <property type="component" value="Chromosome"/>
</dbReference>
<evidence type="ECO:0000313" key="5">
    <source>
        <dbReference type="Proteomes" id="UP000280197"/>
    </source>
</evidence>
<evidence type="ECO:0000256" key="1">
    <source>
        <dbReference type="SAM" id="MobiDB-lite"/>
    </source>
</evidence>
<evidence type="ECO:0000256" key="2">
    <source>
        <dbReference type="SAM" id="Phobius"/>
    </source>
</evidence>
<feature type="region of interest" description="Disordered" evidence="1">
    <location>
        <begin position="113"/>
        <end position="139"/>
    </location>
</feature>
<sequence>MGRHRRSAAGRAATGRATGVTQTDGSYTGGYDPQHSYSIDQQDAYDIDQHAYGIDRQFSYDFEADARGPHSGEYPTIGIAPYLNPEAHTRSEAYLYATDDEYAQATGTMSTVMLPSEGFSPADGPRRGGSRRRRKKKVVTPVKTGLLGVSAAVAIGTVAVATGVVPGLDNYKIGGGSGGDKVQAADTPTNSATEQGGTSGSADAGRDDEAASRGGDRTASPTPSASASASTAAPTRTPTEEPTKTPSKEPEPKPTKTASKAPQNSTAPGITISAEAQAEAEVLKLVNEERAKVGCSAVSANSALGKLAEDFSDAMADQGFFDHTDPSGNTPWDRAEAAGISNLGGENIARGQADAAAVMEAWMNSEGHRANILNCDFKTLGVGVHFGAGGPWWTQDFGY</sequence>
<feature type="compositionally biased region" description="Basic and acidic residues" evidence="1">
    <location>
        <begin position="204"/>
        <end position="216"/>
    </location>
</feature>
<dbReference type="Gene3D" id="3.40.33.10">
    <property type="entry name" value="CAP"/>
    <property type="match status" value="1"/>
</dbReference>
<evidence type="ECO:0000259" key="3">
    <source>
        <dbReference type="Pfam" id="PF00188"/>
    </source>
</evidence>
<feature type="region of interest" description="Disordered" evidence="1">
    <location>
        <begin position="178"/>
        <end position="267"/>
    </location>
</feature>
<feature type="transmembrane region" description="Helical" evidence="2">
    <location>
        <begin position="142"/>
        <end position="165"/>
    </location>
</feature>
<name>A0A3S9I8T9_9ACTN</name>
<dbReference type="InterPro" id="IPR035940">
    <property type="entry name" value="CAP_sf"/>
</dbReference>
<feature type="compositionally biased region" description="Low complexity" evidence="1">
    <location>
        <begin position="9"/>
        <end position="23"/>
    </location>
</feature>
<organism evidence="4 5">
    <name type="scientific">Streptomyces aquilus</name>
    <dbReference type="NCBI Taxonomy" id="2548456"/>
    <lineage>
        <taxon>Bacteria</taxon>
        <taxon>Bacillati</taxon>
        <taxon>Actinomycetota</taxon>
        <taxon>Actinomycetes</taxon>
        <taxon>Kitasatosporales</taxon>
        <taxon>Streptomycetaceae</taxon>
        <taxon>Streptomyces</taxon>
    </lineage>
</organism>
<dbReference type="PANTHER" id="PTHR31157">
    <property type="entry name" value="SCP DOMAIN-CONTAINING PROTEIN"/>
    <property type="match status" value="1"/>
</dbReference>
<dbReference type="Pfam" id="PF00188">
    <property type="entry name" value="CAP"/>
    <property type="match status" value="1"/>
</dbReference>